<evidence type="ECO:0000313" key="2">
    <source>
        <dbReference type="Proteomes" id="UP001176941"/>
    </source>
</evidence>
<reference evidence="1" key="1">
    <citation type="submission" date="2023-04" db="EMBL/GenBank/DDBJ databases">
        <authorList>
            <consortium name="ELIXIR-Norway"/>
        </authorList>
    </citation>
    <scope>NUCLEOTIDE SEQUENCE [LARGE SCALE GENOMIC DNA]</scope>
</reference>
<dbReference type="Proteomes" id="UP001176941">
    <property type="component" value="Chromosome 2"/>
</dbReference>
<protein>
    <submittedName>
        <fullName evidence="1">Uncharacterized protein</fullName>
    </submittedName>
</protein>
<gene>
    <name evidence="1" type="ORF">MRATA1EN1_LOCUS9907</name>
</gene>
<proteinExistence type="predicted"/>
<sequence>MRALSAAGPRAGPPGLRAGPWACRGASFTSQFICRESPVYERDFALGHAGGARQRPPQAGGLPEDPRRLVITASPAQCVPMFRLPRGARGAGPWSGRMETGLRALLRGLPVQWCPGICISGVAPSLGNGFLHWPVPLLREWSVWDEGRPACFVPIRGLTSESEPFLSASSVRWTGRESGRWLLSPVVLLSEHR</sequence>
<name>A0ABN8YHB3_RANTA</name>
<dbReference type="EMBL" id="OX459938">
    <property type="protein sequence ID" value="CAI9160945.1"/>
    <property type="molecule type" value="Genomic_DNA"/>
</dbReference>
<keyword evidence="2" id="KW-1185">Reference proteome</keyword>
<organism evidence="1 2">
    <name type="scientific">Rangifer tarandus platyrhynchus</name>
    <name type="common">Svalbard reindeer</name>
    <dbReference type="NCBI Taxonomy" id="3082113"/>
    <lineage>
        <taxon>Eukaryota</taxon>
        <taxon>Metazoa</taxon>
        <taxon>Chordata</taxon>
        <taxon>Craniata</taxon>
        <taxon>Vertebrata</taxon>
        <taxon>Euteleostomi</taxon>
        <taxon>Mammalia</taxon>
        <taxon>Eutheria</taxon>
        <taxon>Laurasiatheria</taxon>
        <taxon>Artiodactyla</taxon>
        <taxon>Ruminantia</taxon>
        <taxon>Pecora</taxon>
        <taxon>Cervidae</taxon>
        <taxon>Odocoileinae</taxon>
        <taxon>Rangifer</taxon>
    </lineage>
</organism>
<accession>A0ABN8YHB3</accession>
<evidence type="ECO:0000313" key="1">
    <source>
        <dbReference type="EMBL" id="CAI9160945.1"/>
    </source>
</evidence>